<keyword evidence="5" id="KW-1185">Reference proteome</keyword>
<evidence type="ECO:0000256" key="1">
    <source>
        <dbReference type="SAM" id="MobiDB-lite"/>
    </source>
</evidence>
<evidence type="ECO:0000313" key="2">
    <source>
        <dbReference type="EMBL" id="CAI3983459.1"/>
    </source>
</evidence>
<proteinExistence type="predicted"/>
<organism evidence="2">
    <name type="scientific">Cladocopium goreaui</name>
    <dbReference type="NCBI Taxonomy" id="2562237"/>
    <lineage>
        <taxon>Eukaryota</taxon>
        <taxon>Sar</taxon>
        <taxon>Alveolata</taxon>
        <taxon>Dinophyceae</taxon>
        <taxon>Suessiales</taxon>
        <taxon>Symbiodiniaceae</taxon>
        <taxon>Cladocopium</taxon>
    </lineage>
</organism>
<feature type="non-terminal residue" evidence="2">
    <location>
        <position position="1"/>
    </location>
</feature>
<dbReference type="Proteomes" id="UP001152797">
    <property type="component" value="Unassembled WGS sequence"/>
</dbReference>
<gene>
    <name evidence="2" type="ORF">C1SCF055_LOCUS11069</name>
</gene>
<dbReference type="EMBL" id="CAMXCT030000803">
    <property type="protein sequence ID" value="CAL4770771.1"/>
    <property type="molecule type" value="Genomic_DNA"/>
</dbReference>
<feature type="region of interest" description="Disordered" evidence="1">
    <location>
        <begin position="148"/>
        <end position="173"/>
    </location>
</feature>
<dbReference type="EMBL" id="CAMXCT020000803">
    <property type="protein sequence ID" value="CAL1136834.1"/>
    <property type="molecule type" value="Genomic_DNA"/>
</dbReference>
<feature type="region of interest" description="Disordered" evidence="1">
    <location>
        <begin position="31"/>
        <end position="87"/>
    </location>
</feature>
<protein>
    <submittedName>
        <fullName evidence="4">SAM domain-containing protein</fullName>
    </submittedName>
</protein>
<evidence type="ECO:0000313" key="3">
    <source>
        <dbReference type="EMBL" id="CAL1136834.1"/>
    </source>
</evidence>
<evidence type="ECO:0000313" key="4">
    <source>
        <dbReference type="EMBL" id="CAL4770771.1"/>
    </source>
</evidence>
<sequence length="196" mass="21189">MHLGPLVAQTIDRGLFSADQYPADEREQLGMSVPYSHHPGAVPGAMPPPERGSGLWNDPAGDGYQWVDGPAERMPQVQPQAAPQAQQPMFPMTQSQAGTQWVDSPTPPPVQDMVYQWVDNPSYGRPAAPPHQPYVQAAPTNPYYPGVDPYGVPRPMDPMGGLQPDPLRPPVQGLDPIAAQYQAGLAYGADASRYPQ</sequence>
<reference evidence="2" key="1">
    <citation type="submission" date="2022-10" db="EMBL/GenBank/DDBJ databases">
        <authorList>
            <person name="Chen Y."/>
            <person name="Dougan E. K."/>
            <person name="Chan C."/>
            <person name="Rhodes N."/>
            <person name="Thang M."/>
        </authorList>
    </citation>
    <scope>NUCLEOTIDE SEQUENCE</scope>
</reference>
<dbReference type="EMBL" id="CAMXCT010000803">
    <property type="protein sequence ID" value="CAI3983459.1"/>
    <property type="molecule type" value="Genomic_DNA"/>
</dbReference>
<accession>A0A9P1C1Q8</accession>
<feature type="compositionally biased region" description="Low complexity" evidence="1">
    <location>
        <begin position="74"/>
        <end position="87"/>
    </location>
</feature>
<name>A0A9P1C1Q8_9DINO</name>
<comment type="caution">
    <text evidence="2">The sequence shown here is derived from an EMBL/GenBank/DDBJ whole genome shotgun (WGS) entry which is preliminary data.</text>
</comment>
<reference evidence="3" key="2">
    <citation type="submission" date="2024-04" db="EMBL/GenBank/DDBJ databases">
        <authorList>
            <person name="Chen Y."/>
            <person name="Shah S."/>
            <person name="Dougan E. K."/>
            <person name="Thang M."/>
            <person name="Chan C."/>
        </authorList>
    </citation>
    <scope>NUCLEOTIDE SEQUENCE [LARGE SCALE GENOMIC DNA]</scope>
</reference>
<dbReference type="AlphaFoldDB" id="A0A9P1C1Q8"/>
<evidence type="ECO:0000313" key="5">
    <source>
        <dbReference type="Proteomes" id="UP001152797"/>
    </source>
</evidence>